<keyword evidence="1" id="KW-1133">Transmembrane helix</keyword>
<dbReference type="Proteomes" id="UP000018922">
    <property type="component" value="Chromosome I"/>
</dbReference>
<dbReference type="Pfam" id="PF08448">
    <property type="entry name" value="PAS_4"/>
    <property type="match status" value="1"/>
</dbReference>
<dbReference type="Pfam" id="PF00990">
    <property type="entry name" value="GGDEF"/>
    <property type="match status" value="1"/>
</dbReference>
<evidence type="ECO:0000259" key="2">
    <source>
        <dbReference type="PROSITE" id="PS50112"/>
    </source>
</evidence>
<evidence type="ECO:0000313" key="6">
    <source>
        <dbReference type="Proteomes" id="UP000018922"/>
    </source>
</evidence>
<dbReference type="InterPro" id="IPR043128">
    <property type="entry name" value="Rev_trsase/Diguanyl_cyclase"/>
</dbReference>
<feature type="domain" description="PAS" evidence="2">
    <location>
        <begin position="346"/>
        <end position="417"/>
    </location>
</feature>
<dbReference type="Gene3D" id="3.30.450.20">
    <property type="entry name" value="PAS domain"/>
    <property type="match status" value="1"/>
</dbReference>
<dbReference type="STRING" id="1430440.MGMSRv2__2583"/>
<dbReference type="CDD" id="cd01949">
    <property type="entry name" value="GGDEF"/>
    <property type="match status" value="1"/>
</dbReference>
<dbReference type="PROSITE" id="PS50112">
    <property type="entry name" value="PAS"/>
    <property type="match status" value="1"/>
</dbReference>
<dbReference type="PANTHER" id="PTHR44757:SF2">
    <property type="entry name" value="BIOFILM ARCHITECTURE MAINTENANCE PROTEIN MBAA"/>
    <property type="match status" value="1"/>
</dbReference>
<keyword evidence="1" id="KW-0472">Membrane</keyword>
<dbReference type="Gene3D" id="3.30.70.270">
    <property type="match status" value="1"/>
</dbReference>
<protein>
    <submittedName>
        <fullName evidence="5">Diguanylate cyclase with PAS/PAC sensor</fullName>
    </submittedName>
</protein>
<dbReference type="PROSITE" id="PS50887">
    <property type="entry name" value="GGDEF"/>
    <property type="match status" value="1"/>
</dbReference>
<name>V6F5P1_MAGGM</name>
<evidence type="ECO:0000259" key="3">
    <source>
        <dbReference type="PROSITE" id="PS50113"/>
    </source>
</evidence>
<evidence type="ECO:0000259" key="4">
    <source>
        <dbReference type="PROSITE" id="PS50887"/>
    </source>
</evidence>
<proteinExistence type="predicted"/>
<evidence type="ECO:0000256" key="1">
    <source>
        <dbReference type="SAM" id="Phobius"/>
    </source>
</evidence>
<reference evidence="5 6" key="1">
    <citation type="journal article" date="2014" name="Genome Announc.">
        <title>Complete genome sequence of Magnetospirillum gryphiswaldense MSR-1.</title>
        <authorList>
            <person name="Wang X."/>
            <person name="Wang Q."/>
            <person name="Zhang W."/>
            <person name="Wang Y."/>
            <person name="Li L."/>
            <person name="Wen T."/>
            <person name="Zhang T."/>
            <person name="Zhang Y."/>
            <person name="Xu J."/>
            <person name="Hu J."/>
            <person name="Li S."/>
            <person name="Liu L."/>
            <person name="Liu J."/>
            <person name="Jiang W."/>
            <person name="Tian J."/>
            <person name="Li Y."/>
            <person name="Schuler D."/>
            <person name="Wang L."/>
            <person name="Li J."/>
        </authorList>
    </citation>
    <scope>NUCLEOTIDE SEQUENCE [LARGE SCALE GENOMIC DNA]</scope>
    <source>
        <strain evidence="6">DSM 6361 / JCM 21280 / NBRC 15271 / MSR-1</strain>
    </source>
</reference>
<accession>V6F5P1</accession>
<dbReference type="InterPro" id="IPR000160">
    <property type="entry name" value="GGDEF_dom"/>
</dbReference>
<dbReference type="InterPro" id="IPR013656">
    <property type="entry name" value="PAS_4"/>
</dbReference>
<dbReference type="FunFam" id="3.30.70.270:FF:000001">
    <property type="entry name" value="Diguanylate cyclase domain protein"/>
    <property type="match status" value="1"/>
</dbReference>
<dbReference type="InterPro" id="IPR000700">
    <property type="entry name" value="PAS-assoc_C"/>
</dbReference>
<dbReference type="Pfam" id="PF09084">
    <property type="entry name" value="NMT1"/>
    <property type="match status" value="1"/>
</dbReference>
<dbReference type="NCBIfam" id="TIGR00254">
    <property type="entry name" value="GGDEF"/>
    <property type="match status" value="1"/>
</dbReference>
<evidence type="ECO:0000313" key="5">
    <source>
        <dbReference type="EMBL" id="CDK99798.1"/>
    </source>
</evidence>
<feature type="domain" description="GGDEF" evidence="4">
    <location>
        <begin position="504"/>
        <end position="647"/>
    </location>
</feature>
<gene>
    <name evidence="5" type="ordered locus">MGMSRv2__2583</name>
</gene>
<dbReference type="CDD" id="cd00130">
    <property type="entry name" value="PAS"/>
    <property type="match status" value="1"/>
</dbReference>
<dbReference type="AlphaFoldDB" id="V6F5P1"/>
<keyword evidence="6" id="KW-1185">Reference proteome</keyword>
<dbReference type="InterPro" id="IPR029787">
    <property type="entry name" value="Nucleotide_cyclase"/>
</dbReference>
<organism evidence="5 6">
    <name type="scientific">Magnetospirillum gryphiswaldense (strain DSM 6361 / JCM 21280 / NBRC 15271 / MSR-1)</name>
    <dbReference type="NCBI Taxonomy" id="431944"/>
    <lineage>
        <taxon>Bacteria</taxon>
        <taxon>Pseudomonadati</taxon>
        <taxon>Pseudomonadota</taxon>
        <taxon>Alphaproteobacteria</taxon>
        <taxon>Rhodospirillales</taxon>
        <taxon>Rhodospirillaceae</taxon>
        <taxon>Magnetospirillum</taxon>
    </lineage>
</organism>
<dbReference type="eggNOG" id="COG2199">
    <property type="taxonomic scope" value="Bacteria"/>
</dbReference>
<dbReference type="Gene3D" id="3.40.190.10">
    <property type="entry name" value="Periplasmic binding protein-like II"/>
    <property type="match status" value="2"/>
</dbReference>
<dbReference type="PROSITE" id="PS50113">
    <property type="entry name" value="PAC"/>
    <property type="match status" value="1"/>
</dbReference>
<dbReference type="SUPFAM" id="SSF53850">
    <property type="entry name" value="Periplasmic binding protein-like II"/>
    <property type="match status" value="1"/>
</dbReference>
<feature type="domain" description="PAC" evidence="3">
    <location>
        <begin position="417"/>
        <end position="472"/>
    </location>
</feature>
<dbReference type="HOGENOM" id="CLU_000445_86_4_5"/>
<dbReference type="InterPro" id="IPR035965">
    <property type="entry name" value="PAS-like_dom_sf"/>
</dbReference>
<dbReference type="InterPro" id="IPR000014">
    <property type="entry name" value="PAS"/>
</dbReference>
<feature type="transmembrane region" description="Helical" evidence="1">
    <location>
        <begin position="307"/>
        <end position="329"/>
    </location>
</feature>
<dbReference type="SUPFAM" id="SSF55785">
    <property type="entry name" value="PYP-like sensor domain (PAS domain)"/>
    <property type="match status" value="1"/>
</dbReference>
<dbReference type="InterPro" id="IPR052155">
    <property type="entry name" value="Biofilm_reg_signaling"/>
</dbReference>
<sequence length="672" mass="75637">MAAGPVRALESVTLQLRWKHQFQFAGYYAALAKGFYREEGLEVALIEGGPGADPVSKVLDEQADFGIGVSSLVIDYLKGKPVLMLGPIFQHSPNVLIVHGRDKRPVDLAGSGKIAMMAGDQDVELKAMFIDEGVSLDKLHIVPDDGHMDDFFDRNVEALNAYSSNEPFSLIQLGIPHTIMKPISYGMDFYGDVLFTRRRLAEQKPTVVAAFRRAALRGWQYALDHPAEIIDLIDAHYNSQGKSREHLAYEARELHRLINPEIIDIGHNNPGRWRHIANTYARFGLVPAGLPLEEFFYQPDPKVDFSWLYRALAVSIGFLLVVVAIALYIHRMNRRLSIAIADKTRSEERHRVIFQTSPSAGMVWCDGYIVTDWNSEAEAVFGWKREEVLGKPFTEFLLPTVDQARLEPALSQMVHKNVLPHSINNNLTRDGRQITCEWFNAWLPERPGENREVVSLARDITERQRLEEEVRQLAFYDPLTHLPNRRLLQDRLGRVLAATQRDRGFCALMFLDLDNFKPLNDRHGHDVGDRLLVEVARRLSDCVRTTDTVARFGGDEFVVLLSELDETKQQASEQAAQVAYKILECLSEPYHLAGSNGSPIVEHRCSASIGVAIFAGDADSEDVMRRADTAMFCAKESGRNRVTVDSGDGSAMIQPLAIEPSHRRLVPHEELQ</sequence>
<dbReference type="SUPFAM" id="SSF55073">
    <property type="entry name" value="Nucleotide cyclase"/>
    <property type="match status" value="1"/>
</dbReference>
<dbReference type="SMART" id="SM00091">
    <property type="entry name" value="PAS"/>
    <property type="match status" value="1"/>
</dbReference>
<dbReference type="KEGG" id="mgy:MGMSRv2__2583"/>
<dbReference type="eggNOG" id="COG0715">
    <property type="taxonomic scope" value="Bacteria"/>
</dbReference>
<keyword evidence="1" id="KW-0812">Transmembrane</keyword>
<dbReference type="SMART" id="SM00267">
    <property type="entry name" value="GGDEF"/>
    <property type="match status" value="1"/>
</dbReference>
<dbReference type="NCBIfam" id="TIGR00229">
    <property type="entry name" value="sensory_box"/>
    <property type="match status" value="1"/>
</dbReference>
<dbReference type="InterPro" id="IPR015168">
    <property type="entry name" value="SsuA/THI5"/>
</dbReference>
<dbReference type="EMBL" id="HG794546">
    <property type="protein sequence ID" value="CDK99798.1"/>
    <property type="molecule type" value="Genomic_DNA"/>
</dbReference>
<dbReference type="PANTHER" id="PTHR44757">
    <property type="entry name" value="DIGUANYLATE CYCLASE DGCP"/>
    <property type="match status" value="1"/>
</dbReference>
<dbReference type="GO" id="GO:0003824">
    <property type="term" value="F:catalytic activity"/>
    <property type="evidence" value="ECO:0007669"/>
    <property type="project" value="UniProtKB-ARBA"/>
</dbReference>